<reference evidence="2" key="1">
    <citation type="submission" date="2021-02" db="EMBL/GenBank/DDBJ databases">
        <authorList>
            <person name="Nowell W R."/>
        </authorList>
    </citation>
    <scope>NUCLEOTIDE SEQUENCE</scope>
</reference>
<dbReference type="AlphaFoldDB" id="A0A815WRK5"/>
<dbReference type="EMBL" id="CAJNOJ010000192">
    <property type="protein sequence ID" value="CAF1269503.1"/>
    <property type="molecule type" value="Genomic_DNA"/>
</dbReference>
<keyword evidence="3" id="KW-1185">Reference proteome</keyword>
<dbReference type="Proteomes" id="UP000663852">
    <property type="component" value="Unassembled WGS sequence"/>
</dbReference>
<name>A0A815WRK5_ADIRI</name>
<protein>
    <submittedName>
        <fullName evidence="2">Uncharacterized protein</fullName>
    </submittedName>
</protein>
<evidence type="ECO:0000313" key="3">
    <source>
        <dbReference type="Proteomes" id="UP000663828"/>
    </source>
</evidence>
<comment type="caution">
    <text evidence="2">The sequence shown here is derived from an EMBL/GenBank/DDBJ whole genome shotgun (WGS) entry which is preliminary data.</text>
</comment>
<gene>
    <name evidence="1" type="ORF">EDS130_LOCUS28952</name>
    <name evidence="2" type="ORF">XAT740_LOCUS42775</name>
</gene>
<proteinExistence type="predicted"/>
<organism evidence="2 3">
    <name type="scientific">Adineta ricciae</name>
    <name type="common">Rotifer</name>
    <dbReference type="NCBI Taxonomy" id="249248"/>
    <lineage>
        <taxon>Eukaryota</taxon>
        <taxon>Metazoa</taxon>
        <taxon>Spiralia</taxon>
        <taxon>Gnathifera</taxon>
        <taxon>Rotifera</taxon>
        <taxon>Eurotatoria</taxon>
        <taxon>Bdelloidea</taxon>
        <taxon>Adinetida</taxon>
        <taxon>Adinetidae</taxon>
        <taxon>Adineta</taxon>
    </lineage>
</organism>
<dbReference type="EMBL" id="CAJNOR010005173">
    <property type="protein sequence ID" value="CAF1549416.1"/>
    <property type="molecule type" value="Genomic_DNA"/>
</dbReference>
<accession>A0A815WRK5</accession>
<evidence type="ECO:0000313" key="2">
    <source>
        <dbReference type="EMBL" id="CAF1549416.1"/>
    </source>
</evidence>
<sequence length="116" mass="13356">MAHYHSNPTYLEMEDLVHRAVLSQREGNLSTFMENLNQMQTIVERDYGLDKQSVEDSSVNYQSANQGSIPSTSLMVDIRLIRLDINAIYVQLMLMSIEDNSQRKLGKVIRVETYSQ</sequence>
<dbReference type="Proteomes" id="UP000663828">
    <property type="component" value="Unassembled WGS sequence"/>
</dbReference>
<evidence type="ECO:0000313" key="1">
    <source>
        <dbReference type="EMBL" id="CAF1269503.1"/>
    </source>
</evidence>